<dbReference type="RefSeq" id="WP_219850678.1">
    <property type="nucleotide sequence ID" value="NZ_CP059491.1"/>
</dbReference>
<proteinExistence type="predicted"/>
<evidence type="ECO:0000313" key="1">
    <source>
        <dbReference type="EMBL" id="QMT02445.1"/>
    </source>
</evidence>
<protein>
    <submittedName>
        <fullName evidence="1">Uncharacterized protein</fullName>
    </submittedName>
</protein>
<accession>A0A7D7LSN5</accession>
<dbReference type="KEGG" id="gji:H1R19_04610"/>
<keyword evidence="2" id="KW-1185">Reference proteome</keyword>
<dbReference type="AlphaFoldDB" id="A0A7D7LSN5"/>
<name>A0A7D7LSN5_9ACTN</name>
<dbReference type="EMBL" id="CP059491">
    <property type="protein sequence ID" value="QMT02445.1"/>
    <property type="molecule type" value="Genomic_DNA"/>
</dbReference>
<gene>
    <name evidence="1" type="ORF">H1R19_04610</name>
</gene>
<reference evidence="2" key="1">
    <citation type="submission" date="2020-07" db="EMBL/GenBank/DDBJ databases">
        <title>novel species isolated from the respiratory tract of Marmot.</title>
        <authorList>
            <person name="Zhang G."/>
        </authorList>
    </citation>
    <scope>NUCLEOTIDE SEQUENCE [LARGE SCALE GENOMIC DNA]</scope>
    <source>
        <strain evidence="2">686</strain>
    </source>
</reference>
<evidence type="ECO:0000313" key="2">
    <source>
        <dbReference type="Proteomes" id="UP000515663"/>
    </source>
</evidence>
<sequence>MENDDWDALRESASSLVGEVLGAAGCAGSASVEWFQIGSENEAAGPYRIDQSTRTIGLNRDMVMEWLRGLSWKEAEERFAALALRAAAALQFGPPAYEWREAAELHVRSEQEQGLDEDYARAFAAANQILENHRLDQRVRDLIPGAGTRLAELVQFDLESHPTFDLYPRAAIVIGRPDLPNELSQPAIDEFVDRFGVDEANRLTSILAEYVALEPDAVDEMVDTTASLVFQAFPEAMGLTMADADVESDDLWPLQGTLSEGGGIDWNDLEMFVVLSLARFSGEAGLDYGDALLIGLDGNPLIGRRIGAWARSGEINLDFTQSGFDDDSVRKLLARGWEQFENAPESFHKTVTVGDAAKVAAEFNWLLRDLVGFPSTSGLTLWGRGSASAAAATFGWTSDTVDPAPAPASPVEQRDASRSVTLLNERRADGSCLKLDARIKRDGSLLISGQDLGPVTASMSDDGEYEYFYSINAEDVPALVVALGGEPDADVIDLLEQRWSGDNAYRLDEAIRACGVEYRFENYP</sequence>
<dbReference type="Proteomes" id="UP000515663">
    <property type="component" value="Chromosome"/>
</dbReference>
<organism evidence="1 2">
    <name type="scientific">Gordonia jinghuaiqii</name>
    <dbReference type="NCBI Taxonomy" id="2758710"/>
    <lineage>
        <taxon>Bacteria</taxon>
        <taxon>Bacillati</taxon>
        <taxon>Actinomycetota</taxon>
        <taxon>Actinomycetes</taxon>
        <taxon>Mycobacteriales</taxon>
        <taxon>Gordoniaceae</taxon>
        <taxon>Gordonia</taxon>
    </lineage>
</organism>